<dbReference type="EMBL" id="WPNZ01000040">
    <property type="protein sequence ID" value="MVO90863.1"/>
    <property type="molecule type" value="Genomic_DNA"/>
</dbReference>
<dbReference type="AlphaFoldDB" id="A0A6L6XA73"/>
<reference evidence="3 4" key="1">
    <citation type="submission" date="2019-11" db="EMBL/GenBank/DDBJ databases">
        <title>Streptomyces typhae sp. nov., a novel endophytic actinomycete isolated from the root of cattail pollen (Typha angustifolia L.).</title>
        <authorList>
            <person name="Peng C."/>
        </authorList>
    </citation>
    <scope>NUCLEOTIDE SEQUENCE [LARGE SCALE GENOMIC DNA]</scope>
    <source>
        <strain evidence="4">p1417</strain>
    </source>
</reference>
<evidence type="ECO:0000256" key="1">
    <source>
        <dbReference type="SAM" id="MobiDB-lite"/>
    </source>
</evidence>
<gene>
    <name evidence="3" type="ORF">GPA10_40520</name>
</gene>
<evidence type="ECO:0000313" key="3">
    <source>
        <dbReference type="EMBL" id="MVO90863.1"/>
    </source>
</evidence>
<feature type="compositionally biased region" description="Basic and acidic residues" evidence="1">
    <location>
        <begin position="32"/>
        <end position="58"/>
    </location>
</feature>
<evidence type="ECO:0000313" key="4">
    <source>
        <dbReference type="Proteomes" id="UP000483802"/>
    </source>
</evidence>
<dbReference type="PROSITE" id="PS51318">
    <property type="entry name" value="TAT"/>
    <property type="match status" value="1"/>
</dbReference>
<accession>A0A6L6XA73</accession>
<keyword evidence="2" id="KW-0732">Signal</keyword>
<proteinExistence type="predicted"/>
<dbReference type="InterPro" id="IPR006311">
    <property type="entry name" value="TAT_signal"/>
</dbReference>
<feature type="chain" id="PRO_5026683323" evidence="2">
    <location>
        <begin position="27"/>
        <end position="399"/>
    </location>
</feature>
<dbReference type="SUPFAM" id="SSF101898">
    <property type="entry name" value="NHL repeat"/>
    <property type="match status" value="1"/>
</dbReference>
<keyword evidence="4" id="KW-1185">Reference proteome</keyword>
<evidence type="ECO:0000256" key="2">
    <source>
        <dbReference type="SAM" id="SignalP"/>
    </source>
</evidence>
<feature type="region of interest" description="Disordered" evidence="1">
    <location>
        <begin position="379"/>
        <end position="399"/>
    </location>
</feature>
<feature type="signal peptide" evidence="2">
    <location>
        <begin position="1"/>
        <end position="26"/>
    </location>
</feature>
<comment type="caution">
    <text evidence="3">The sequence shown here is derived from an EMBL/GenBank/DDBJ whole genome shotgun (WGS) entry which is preliminary data.</text>
</comment>
<sequence length="399" mass="41814">MERRRFVAGTVGALSGIALGTGAAGAAVPAARAHDPRVGEKQPRAQDRPGAEDLPRAQDWRAVPAPGSTPAAQLRHIAAAGPRLAWAVGEEARYGSRDGRALAMLWDGQAWARTDLAHLRHSRLLGVAGTCATAAWSVGMAVGTASPLLRWDGATWRESAFPGSGEQGVRLTAVAVGADRRVWAGGSRGGSTALLHGDGKTWRWLDPLPATGVTVHRVVPHPSGDVWVGGDQSIGGGWAGFVARWNGAWTVLPTVKGTRMAVSDLHPAAADDIWVVGSDLGVGGPPGRPGAAVLSHWDGKAWTRAQFGFTIGALTGIAADDQGRAAWITGWNHQDRSRGTYLRRDGSAWTVVRGPAGPAPAPYLNDVTRVPGTATYWSVGMTHDNPTPPTEAYTERLDA</sequence>
<protein>
    <submittedName>
        <fullName evidence="3">Uncharacterized protein</fullName>
    </submittedName>
</protein>
<dbReference type="RefSeq" id="WP_157169786.1">
    <property type="nucleotide sequence ID" value="NZ_WPNZ01000040.1"/>
</dbReference>
<dbReference type="Proteomes" id="UP000483802">
    <property type="component" value="Unassembled WGS sequence"/>
</dbReference>
<organism evidence="3 4">
    <name type="scientific">Streptomyces typhae</name>
    <dbReference type="NCBI Taxonomy" id="2681492"/>
    <lineage>
        <taxon>Bacteria</taxon>
        <taxon>Bacillati</taxon>
        <taxon>Actinomycetota</taxon>
        <taxon>Actinomycetes</taxon>
        <taxon>Kitasatosporales</taxon>
        <taxon>Streptomycetaceae</taxon>
        <taxon>Streptomyces</taxon>
    </lineage>
</organism>
<feature type="region of interest" description="Disordered" evidence="1">
    <location>
        <begin position="25"/>
        <end position="58"/>
    </location>
</feature>
<name>A0A6L6XA73_9ACTN</name>